<dbReference type="EMBL" id="BGPR01207609">
    <property type="protein sequence ID" value="GBN34016.1"/>
    <property type="molecule type" value="Genomic_DNA"/>
</dbReference>
<evidence type="ECO:0000313" key="1">
    <source>
        <dbReference type="EMBL" id="GBN34016.1"/>
    </source>
</evidence>
<gene>
    <name evidence="1" type="ORF">AVEN_14614_1</name>
</gene>
<dbReference type="Proteomes" id="UP000499080">
    <property type="component" value="Unassembled WGS sequence"/>
</dbReference>
<organism evidence="1 2">
    <name type="scientific">Araneus ventricosus</name>
    <name type="common">Orbweaver spider</name>
    <name type="synonym">Epeira ventricosa</name>
    <dbReference type="NCBI Taxonomy" id="182803"/>
    <lineage>
        <taxon>Eukaryota</taxon>
        <taxon>Metazoa</taxon>
        <taxon>Ecdysozoa</taxon>
        <taxon>Arthropoda</taxon>
        <taxon>Chelicerata</taxon>
        <taxon>Arachnida</taxon>
        <taxon>Araneae</taxon>
        <taxon>Araneomorphae</taxon>
        <taxon>Entelegynae</taxon>
        <taxon>Araneoidea</taxon>
        <taxon>Araneidae</taxon>
        <taxon>Araneus</taxon>
    </lineage>
</organism>
<comment type="caution">
    <text evidence="1">The sequence shown here is derived from an EMBL/GenBank/DDBJ whole genome shotgun (WGS) entry which is preliminary data.</text>
</comment>
<evidence type="ECO:0000313" key="2">
    <source>
        <dbReference type="Proteomes" id="UP000499080"/>
    </source>
</evidence>
<name>A0A4Y2N846_ARAVE</name>
<dbReference type="AlphaFoldDB" id="A0A4Y2N846"/>
<proteinExistence type="predicted"/>
<accession>A0A4Y2N846</accession>
<reference evidence="1 2" key="1">
    <citation type="journal article" date="2019" name="Sci. Rep.">
        <title>Orb-weaving spider Araneus ventricosus genome elucidates the spidroin gene catalogue.</title>
        <authorList>
            <person name="Kono N."/>
            <person name="Nakamura H."/>
            <person name="Ohtoshi R."/>
            <person name="Moran D.A.P."/>
            <person name="Shinohara A."/>
            <person name="Yoshida Y."/>
            <person name="Fujiwara M."/>
            <person name="Mori M."/>
            <person name="Tomita M."/>
            <person name="Arakawa K."/>
        </authorList>
    </citation>
    <scope>NUCLEOTIDE SEQUENCE [LARGE SCALE GENOMIC DNA]</scope>
</reference>
<protein>
    <submittedName>
        <fullName evidence="1">Uncharacterized protein</fullName>
    </submittedName>
</protein>
<sequence length="45" mass="4965">MVKPFTEVLIRVALEDPLAVIKHSSTEIPEASNKRNVTCSNKANL</sequence>
<keyword evidence="2" id="KW-1185">Reference proteome</keyword>
<feature type="non-terminal residue" evidence="1">
    <location>
        <position position="45"/>
    </location>
</feature>